<accession>A0A1H5T8L4</accession>
<keyword evidence="1" id="KW-0812">Transmembrane</keyword>
<dbReference type="AlphaFoldDB" id="A0A1H5T8L4"/>
<reference evidence="2 3" key="1">
    <citation type="submission" date="2016-10" db="EMBL/GenBank/DDBJ databases">
        <authorList>
            <person name="de Groot N.N."/>
        </authorList>
    </citation>
    <scope>NUCLEOTIDE SEQUENCE [LARGE SCALE GENOMIC DNA]</scope>
    <source>
        <strain evidence="2 3">Nm13</strain>
    </source>
</reference>
<evidence type="ECO:0000313" key="2">
    <source>
        <dbReference type="EMBL" id="SEF58488.1"/>
    </source>
</evidence>
<dbReference type="EMBL" id="FNUX01000004">
    <property type="protein sequence ID" value="SEF58488.1"/>
    <property type="molecule type" value="Genomic_DNA"/>
</dbReference>
<dbReference type="Proteomes" id="UP000236753">
    <property type="component" value="Unassembled WGS sequence"/>
</dbReference>
<dbReference type="RefSeq" id="WP_258039267.1">
    <property type="nucleotide sequence ID" value="NZ_FNUX01000004.1"/>
</dbReference>
<protein>
    <submittedName>
        <fullName evidence="2">Uncharacterized protein</fullName>
    </submittedName>
</protein>
<feature type="transmembrane region" description="Helical" evidence="1">
    <location>
        <begin position="6"/>
        <end position="27"/>
    </location>
</feature>
<organism evidence="2 3">
    <name type="scientific">Nitrosomonas ureae</name>
    <dbReference type="NCBI Taxonomy" id="44577"/>
    <lineage>
        <taxon>Bacteria</taxon>
        <taxon>Pseudomonadati</taxon>
        <taxon>Pseudomonadota</taxon>
        <taxon>Betaproteobacteria</taxon>
        <taxon>Nitrosomonadales</taxon>
        <taxon>Nitrosomonadaceae</taxon>
        <taxon>Nitrosomonas</taxon>
    </lineage>
</organism>
<name>A0A1H5T8L4_9PROT</name>
<keyword evidence="1" id="KW-0472">Membrane</keyword>
<gene>
    <name evidence="2" type="ORF">SAMN05216334_10427</name>
</gene>
<keyword evidence="1" id="KW-1133">Transmembrane helix</keyword>
<evidence type="ECO:0000256" key="1">
    <source>
        <dbReference type="SAM" id="Phobius"/>
    </source>
</evidence>
<feature type="transmembrane region" description="Helical" evidence="1">
    <location>
        <begin position="48"/>
        <end position="70"/>
    </location>
</feature>
<sequence>MEMEDTEIVLMFSLLAIPVAIWLQLWVKDRRERRKNTLGEEEFESTSRAFISILIEGTAMIGGLIMIIMATSGVGKYILNFYL</sequence>
<evidence type="ECO:0000313" key="3">
    <source>
        <dbReference type="Proteomes" id="UP000236753"/>
    </source>
</evidence>
<proteinExistence type="predicted"/>